<feature type="non-terminal residue" evidence="5">
    <location>
        <position position="564"/>
    </location>
</feature>
<evidence type="ECO:0000256" key="1">
    <source>
        <dbReference type="ARBA" id="ARBA00010873"/>
    </source>
</evidence>
<dbReference type="Gene3D" id="3.30.930.30">
    <property type="match status" value="1"/>
</dbReference>
<evidence type="ECO:0000256" key="2">
    <source>
        <dbReference type="ARBA" id="ARBA00022971"/>
    </source>
</evidence>
<keyword evidence="2" id="KW-0184">Conjugation</keyword>
<protein>
    <recommendedName>
        <fullName evidence="4">MobA/MobL protein domain-containing protein</fullName>
    </recommendedName>
</protein>
<accession>A0A4Q2KU85</accession>
<feature type="coiled-coil region" evidence="3">
    <location>
        <begin position="391"/>
        <end position="491"/>
    </location>
</feature>
<dbReference type="Pfam" id="PF03389">
    <property type="entry name" value="MobA_MobL"/>
    <property type="match status" value="1"/>
</dbReference>
<dbReference type="AlphaFoldDB" id="A0A4Q2KU85"/>
<evidence type="ECO:0000313" key="5">
    <source>
        <dbReference type="EMBL" id="RXZ68347.1"/>
    </source>
</evidence>
<name>A0A4Q2KU85_9FUSO</name>
<evidence type="ECO:0000259" key="4">
    <source>
        <dbReference type="Pfam" id="PF03389"/>
    </source>
</evidence>
<dbReference type="RefSeq" id="WP_187107183.1">
    <property type="nucleotide sequence ID" value="NZ_SBAP01000038.1"/>
</dbReference>
<dbReference type="Proteomes" id="UP000289216">
    <property type="component" value="Unassembled WGS sequence"/>
</dbReference>
<keyword evidence="3" id="KW-0175">Coiled coil</keyword>
<gene>
    <name evidence="5" type="ORF">EPT53_10005</name>
</gene>
<evidence type="ECO:0000256" key="3">
    <source>
        <dbReference type="SAM" id="Coils"/>
    </source>
</evidence>
<reference evidence="5 6" key="1">
    <citation type="submission" date="2019-01" db="EMBL/GenBank/DDBJ databases">
        <title>Fusobacterium necrophorum Isolated From the Uterus of Dairy Cows.</title>
        <authorList>
            <person name="Francis A.M."/>
        </authorList>
    </citation>
    <scope>NUCLEOTIDE SEQUENCE [LARGE SCALE GENOMIC DNA]</scope>
    <source>
        <strain evidence="5 6">KG35</strain>
    </source>
</reference>
<evidence type="ECO:0000313" key="6">
    <source>
        <dbReference type="Proteomes" id="UP000289216"/>
    </source>
</evidence>
<comment type="caution">
    <text evidence="5">The sequence shown here is derived from an EMBL/GenBank/DDBJ whole genome shotgun (WGS) entry which is preliminary data.</text>
</comment>
<dbReference type="InterPro" id="IPR005053">
    <property type="entry name" value="MobA_MobL"/>
</dbReference>
<proteinExistence type="inferred from homology"/>
<dbReference type="EMBL" id="SBAP01000038">
    <property type="protein sequence ID" value="RXZ68347.1"/>
    <property type="molecule type" value="Genomic_DNA"/>
</dbReference>
<comment type="similarity">
    <text evidence="1">Belongs to the MobA/MobL family.</text>
</comment>
<organism evidence="5 6">
    <name type="scientific">Fusobacterium necrophorum</name>
    <dbReference type="NCBI Taxonomy" id="859"/>
    <lineage>
        <taxon>Bacteria</taxon>
        <taxon>Fusobacteriati</taxon>
        <taxon>Fusobacteriota</taxon>
        <taxon>Fusobacteriia</taxon>
        <taxon>Fusobacteriales</taxon>
        <taxon>Fusobacteriaceae</taxon>
        <taxon>Fusobacterium</taxon>
    </lineage>
</organism>
<sequence>MAIVHFEVKSSKDRNTYADCHFEYIDRQGKYASIKEKENHRELLAGSHYQYIEREEDYSKGDRYEDFVVGESHNMPSWAENPMDFWRASQIFERANGKTYTEFLLSLPHELSIEENIQLVKEFCRDTFGKSFVYSFGIHDKKSTIDGIQNTHVHIMFCERKLDGIERGPELFFKRANPKYPDRGGAKKDRYWNNVKMPKQIRISWTNILNKELEKKGIELVSAETLKIQKEGALLEKNEAKANFFDRPPINLNSTTYMQFQKKGYDSLEKNQKWAVDQFLEAKMIRDTKKEEYQKIQKIEQEKEIETFLNNLAKQEFILKELSKKKDMLEDPMEFKKYLYDYATGGKQTWNQYMLEKEEKFLRESIIKDQMSLWKNYEMYAGISSARKYLKEKTEQEIKILESQLKNIEIPDKLLLKQEMVEQVYHNVVLQTEEKIHVLEEQKKKIIENLPNYFSPNSEYQKLIFQRKNLQEAKREEEKEKEQILKQKQEKTSFFKNLELERILYKTEKKIQILTEKEKGICEKLNKEILKKIPEKDLFNNKERLYYNLDNIYKIETEIQKENS</sequence>
<feature type="domain" description="MobA/MobL protein" evidence="4">
    <location>
        <begin position="48"/>
        <end position="219"/>
    </location>
</feature>